<evidence type="ECO:0000313" key="3">
    <source>
        <dbReference type="Proteomes" id="UP001277761"/>
    </source>
</evidence>
<feature type="domain" description="Anti-sigma K factor RskA C-terminal" evidence="1">
    <location>
        <begin position="90"/>
        <end position="223"/>
    </location>
</feature>
<name>A0ABU4VI73_9ACTN</name>
<dbReference type="Pfam" id="PF10099">
    <property type="entry name" value="RskA_C"/>
    <property type="match status" value="1"/>
</dbReference>
<protein>
    <submittedName>
        <fullName evidence="2">Anti-sigma factor</fullName>
    </submittedName>
</protein>
<keyword evidence="3" id="KW-1185">Reference proteome</keyword>
<comment type="caution">
    <text evidence="2">The sequence shown here is derived from an EMBL/GenBank/DDBJ whole genome shotgun (WGS) entry which is preliminary data.</text>
</comment>
<dbReference type="EMBL" id="JAXAVX010000001">
    <property type="protein sequence ID" value="MDX8150631.1"/>
    <property type="molecule type" value="Genomic_DNA"/>
</dbReference>
<sequence>MSRRVDPDAYVLGLLDPDEHAEAVRLEQEDPAFAAAVVQARALVGTLGALEDEDWAAAAPPPPLLRSRPAGARPVARRSAPWAAWRRPLPALAAALLLLAVGGVAGAGLRGGGETVTVAREPAAPSSAAVALQRIGEGPPGAGAEVRMAASRTTGRMVLHVHGLRPTRRGEHYELWLLRDPAKGDLVSVGSFRVDARGRATVEFPLAVDPSRFRALDVSLQRDDRGPAHSGVSVLRSSRV</sequence>
<dbReference type="InterPro" id="IPR018764">
    <property type="entry name" value="RskA_C"/>
</dbReference>
<reference evidence="2 3" key="1">
    <citation type="submission" date="2023-11" db="EMBL/GenBank/DDBJ databases">
        <authorList>
            <person name="Xu M."/>
            <person name="Jiang T."/>
        </authorList>
    </citation>
    <scope>NUCLEOTIDE SEQUENCE [LARGE SCALE GENOMIC DNA]</scope>
    <source>
        <strain evidence="2 3">SD</strain>
    </source>
</reference>
<dbReference type="PANTHER" id="PTHR37461:SF1">
    <property type="entry name" value="ANTI-SIGMA-K FACTOR RSKA"/>
    <property type="match status" value="1"/>
</dbReference>
<evidence type="ECO:0000259" key="1">
    <source>
        <dbReference type="Pfam" id="PF10099"/>
    </source>
</evidence>
<organism evidence="2 3">
    <name type="scientific">Patulibacter brassicae</name>
    <dbReference type="NCBI Taxonomy" id="1705717"/>
    <lineage>
        <taxon>Bacteria</taxon>
        <taxon>Bacillati</taxon>
        <taxon>Actinomycetota</taxon>
        <taxon>Thermoleophilia</taxon>
        <taxon>Solirubrobacterales</taxon>
        <taxon>Patulibacteraceae</taxon>
        <taxon>Patulibacter</taxon>
    </lineage>
</organism>
<dbReference type="RefSeq" id="WP_319952776.1">
    <property type="nucleotide sequence ID" value="NZ_JAXAVX010000001.1"/>
</dbReference>
<evidence type="ECO:0000313" key="2">
    <source>
        <dbReference type="EMBL" id="MDX8150631.1"/>
    </source>
</evidence>
<dbReference type="Proteomes" id="UP001277761">
    <property type="component" value="Unassembled WGS sequence"/>
</dbReference>
<accession>A0ABU4VI73</accession>
<dbReference type="InterPro" id="IPR051474">
    <property type="entry name" value="Anti-sigma-K/W_factor"/>
</dbReference>
<dbReference type="PANTHER" id="PTHR37461">
    <property type="entry name" value="ANTI-SIGMA-K FACTOR RSKA"/>
    <property type="match status" value="1"/>
</dbReference>
<proteinExistence type="predicted"/>
<gene>
    <name evidence="2" type="ORF">SK069_03415</name>
</gene>